<proteinExistence type="predicted"/>
<sequence>MNGTAMVWQTLQSDDKRSYYWNKETNTTSWVKPDELLTPAQRATGYAETSAAGGRTYWYRKDDKSVTTWEAPPGWFESAPQASAPEEPNQFVTSSFPTYGEQRSLQGPRDEYRPRHDKPSYDRQNEGFRGAMAVLSSGPEYATEAEAETAFFKLLRKAGVQTDWTWEQTMRATIQDPQFRALKDPSERKLAFEKFVDELKVQEREKEKERALKSRQDFRAMLNSHHEIKYYTRWKTALPMIEGEAVFRSTKDEDEKKRRRDRRRSRSRTVDMDPYEADRRKHTAERERHYRQASHGLSPPPRDRRARDDRYERDDRDRRERQVSLSVYDRERREREAERERSYITRADPRAKPSELDYGDSSDGPSRPESSLGKRADSDRGHERRPAKRPRTDRGGERPFSRDGKSETPAAAPADKEMHDEPALQSGSEEGEIEEV</sequence>
<reference evidence="1" key="1">
    <citation type="submission" date="2024-02" db="EMBL/GenBank/DDBJ databases">
        <title>Metagenome Assembled Genome of Zalaria obscura JY119.</title>
        <authorList>
            <person name="Vighnesh L."/>
            <person name="Jagadeeshwari U."/>
            <person name="Venkata Ramana C."/>
            <person name="Sasikala C."/>
        </authorList>
    </citation>
    <scope>NUCLEOTIDE SEQUENCE</scope>
    <source>
        <strain evidence="1">JY119</strain>
    </source>
</reference>
<evidence type="ECO:0000313" key="1">
    <source>
        <dbReference type="EMBL" id="KAK8196597.1"/>
    </source>
</evidence>
<accession>A0ACC3S6Q5</accession>
<organism evidence="1 2">
    <name type="scientific">Zalaria obscura</name>
    <dbReference type="NCBI Taxonomy" id="2024903"/>
    <lineage>
        <taxon>Eukaryota</taxon>
        <taxon>Fungi</taxon>
        <taxon>Dikarya</taxon>
        <taxon>Ascomycota</taxon>
        <taxon>Pezizomycotina</taxon>
        <taxon>Dothideomycetes</taxon>
        <taxon>Dothideomycetidae</taxon>
        <taxon>Dothideales</taxon>
        <taxon>Zalariaceae</taxon>
        <taxon>Zalaria</taxon>
    </lineage>
</organism>
<dbReference type="EMBL" id="JAMKPW020000041">
    <property type="protein sequence ID" value="KAK8196597.1"/>
    <property type="molecule type" value="Genomic_DNA"/>
</dbReference>
<name>A0ACC3S6Q5_9PEZI</name>
<protein>
    <submittedName>
        <fullName evidence="1">U1 snRNP protein</fullName>
    </submittedName>
</protein>
<keyword evidence="2" id="KW-1185">Reference proteome</keyword>
<evidence type="ECO:0000313" key="2">
    <source>
        <dbReference type="Proteomes" id="UP001320706"/>
    </source>
</evidence>
<comment type="caution">
    <text evidence="1">The sequence shown here is derived from an EMBL/GenBank/DDBJ whole genome shotgun (WGS) entry which is preliminary data.</text>
</comment>
<dbReference type="Proteomes" id="UP001320706">
    <property type="component" value="Unassembled WGS sequence"/>
</dbReference>
<gene>
    <name evidence="1" type="primary">PRP40</name>
    <name evidence="1" type="ORF">M8818_006762</name>
</gene>